<dbReference type="AlphaFoldDB" id="A0A915K8Q9"/>
<organism evidence="1 2">
    <name type="scientific">Romanomermis culicivorax</name>
    <name type="common">Nematode worm</name>
    <dbReference type="NCBI Taxonomy" id="13658"/>
    <lineage>
        <taxon>Eukaryota</taxon>
        <taxon>Metazoa</taxon>
        <taxon>Ecdysozoa</taxon>
        <taxon>Nematoda</taxon>
        <taxon>Enoplea</taxon>
        <taxon>Dorylaimia</taxon>
        <taxon>Mermithida</taxon>
        <taxon>Mermithoidea</taxon>
        <taxon>Mermithidae</taxon>
        <taxon>Romanomermis</taxon>
    </lineage>
</organism>
<keyword evidence="1" id="KW-1185">Reference proteome</keyword>
<dbReference type="Proteomes" id="UP000887565">
    <property type="component" value="Unplaced"/>
</dbReference>
<reference evidence="2" key="1">
    <citation type="submission" date="2022-11" db="UniProtKB">
        <authorList>
            <consortium name="WormBaseParasite"/>
        </authorList>
    </citation>
    <scope>IDENTIFICATION</scope>
</reference>
<name>A0A915K8Q9_ROMCU</name>
<dbReference type="WBParaSite" id="nRc.2.0.1.t34754-RA">
    <property type="protein sequence ID" value="nRc.2.0.1.t34754-RA"/>
    <property type="gene ID" value="nRc.2.0.1.g34754"/>
</dbReference>
<protein>
    <submittedName>
        <fullName evidence="2">Uncharacterized protein</fullName>
    </submittedName>
</protein>
<accession>A0A915K8Q9</accession>
<proteinExistence type="predicted"/>
<evidence type="ECO:0000313" key="1">
    <source>
        <dbReference type="Proteomes" id="UP000887565"/>
    </source>
</evidence>
<evidence type="ECO:0000313" key="2">
    <source>
        <dbReference type="WBParaSite" id="nRc.2.0.1.t34754-RA"/>
    </source>
</evidence>
<sequence length="79" mass="9122">MECGQKAKILSKYQDMGIKKGYRRSFSAKLKLKAYLYFLFDGTQCCSFGCRRSFSAILQLSFPTENGNGTEFNRWNVIE</sequence>